<dbReference type="EMBL" id="CADEAL010003702">
    <property type="protein sequence ID" value="CAB1445550.1"/>
    <property type="molecule type" value="Genomic_DNA"/>
</dbReference>
<sequence length="99" mass="10909">MCIVLRFCTVVTGKRSRTVEVPTTYALNLSDRYAPEPLRHGLMNQDRSDSGKPTSPPDPLWPLVRPHVTVCDAMVTATVRGGAFDLCLTNGSFIIPLCY</sequence>
<gene>
    <name evidence="2" type="ORF">PLEPLA_LOCUS33281</name>
</gene>
<evidence type="ECO:0000256" key="1">
    <source>
        <dbReference type="SAM" id="MobiDB-lite"/>
    </source>
</evidence>
<proteinExistence type="predicted"/>
<name>A0A9N7V4P2_PLEPL</name>
<organism evidence="2 3">
    <name type="scientific">Pleuronectes platessa</name>
    <name type="common">European plaice</name>
    <dbReference type="NCBI Taxonomy" id="8262"/>
    <lineage>
        <taxon>Eukaryota</taxon>
        <taxon>Metazoa</taxon>
        <taxon>Chordata</taxon>
        <taxon>Craniata</taxon>
        <taxon>Vertebrata</taxon>
        <taxon>Euteleostomi</taxon>
        <taxon>Actinopterygii</taxon>
        <taxon>Neopterygii</taxon>
        <taxon>Teleostei</taxon>
        <taxon>Neoteleostei</taxon>
        <taxon>Acanthomorphata</taxon>
        <taxon>Carangaria</taxon>
        <taxon>Pleuronectiformes</taxon>
        <taxon>Pleuronectoidei</taxon>
        <taxon>Pleuronectidae</taxon>
        <taxon>Pleuronectes</taxon>
    </lineage>
</organism>
<dbReference type="Proteomes" id="UP001153269">
    <property type="component" value="Unassembled WGS sequence"/>
</dbReference>
<evidence type="ECO:0000313" key="3">
    <source>
        <dbReference type="Proteomes" id="UP001153269"/>
    </source>
</evidence>
<accession>A0A9N7V4P2</accession>
<dbReference type="AlphaFoldDB" id="A0A9N7V4P2"/>
<comment type="caution">
    <text evidence="2">The sequence shown here is derived from an EMBL/GenBank/DDBJ whole genome shotgun (WGS) entry which is preliminary data.</text>
</comment>
<evidence type="ECO:0000313" key="2">
    <source>
        <dbReference type="EMBL" id="CAB1445550.1"/>
    </source>
</evidence>
<keyword evidence="3" id="KW-1185">Reference proteome</keyword>
<reference evidence="2" key="1">
    <citation type="submission" date="2020-03" db="EMBL/GenBank/DDBJ databases">
        <authorList>
            <person name="Weist P."/>
        </authorList>
    </citation>
    <scope>NUCLEOTIDE SEQUENCE</scope>
</reference>
<feature type="region of interest" description="Disordered" evidence="1">
    <location>
        <begin position="37"/>
        <end position="61"/>
    </location>
</feature>
<protein>
    <submittedName>
        <fullName evidence="2">Uncharacterized protein</fullName>
    </submittedName>
</protein>